<evidence type="ECO:0000313" key="2">
    <source>
        <dbReference type="EMBL" id="GAA2906166.1"/>
    </source>
</evidence>
<dbReference type="InterPro" id="IPR005025">
    <property type="entry name" value="FMN_Rdtase-like_dom"/>
</dbReference>
<name>A0ABN3WA17_9ACTN</name>
<protein>
    <submittedName>
        <fullName evidence="2">NAD(P)H-dependent oxidoreductase</fullName>
    </submittedName>
</protein>
<dbReference type="Gene3D" id="3.40.50.360">
    <property type="match status" value="1"/>
</dbReference>
<dbReference type="RefSeq" id="WP_344980940.1">
    <property type="nucleotide sequence ID" value="NZ_BAAAVI010000085.1"/>
</dbReference>
<comment type="caution">
    <text evidence="2">The sequence shown here is derived from an EMBL/GenBank/DDBJ whole genome shotgun (WGS) entry which is preliminary data.</text>
</comment>
<keyword evidence="3" id="KW-1185">Reference proteome</keyword>
<dbReference type="PANTHER" id="PTHR30543:SF21">
    <property type="entry name" value="NAD(P)H-DEPENDENT FMN REDUCTASE LOT6"/>
    <property type="match status" value="1"/>
</dbReference>
<dbReference type="Proteomes" id="UP001500831">
    <property type="component" value="Unassembled WGS sequence"/>
</dbReference>
<proteinExistence type="predicted"/>
<accession>A0ABN3WA17</accession>
<dbReference type="SUPFAM" id="SSF52218">
    <property type="entry name" value="Flavoproteins"/>
    <property type="match status" value="1"/>
</dbReference>
<evidence type="ECO:0000259" key="1">
    <source>
        <dbReference type="Pfam" id="PF03358"/>
    </source>
</evidence>
<sequence length="203" mass="21567">MAPVPQLVFLSGSVTAGSKADRIAAWCAGQLTSQPVATRVFTGADLEFPFYRPLVGDHGPAVADYLAALERADGLVLVSPAYHGSVSGLLKNALDYVNELADARQPFFDGRAIGCVGVALGEQGATSTVAALRTIGHALRGWPTPLGVTLSRESALLDDRGEPQDERARAQLRMMLGQVVTLARLNARRRVEARPPAPELQRA</sequence>
<evidence type="ECO:0000313" key="3">
    <source>
        <dbReference type="Proteomes" id="UP001500831"/>
    </source>
</evidence>
<dbReference type="PANTHER" id="PTHR30543">
    <property type="entry name" value="CHROMATE REDUCTASE"/>
    <property type="match status" value="1"/>
</dbReference>
<dbReference type="Pfam" id="PF03358">
    <property type="entry name" value="FMN_red"/>
    <property type="match status" value="1"/>
</dbReference>
<gene>
    <name evidence="2" type="ORF">GCM10010517_72360</name>
</gene>
<reference evidence="2 3" key="1">
    <citation type="journal article" date="2019" name="Int. J. Syst. Evol. Microbiol.">
        <title>The Global Catalogue of Microorganisms (GCM) 10K type strain sequencing project: providing services to taxonomists for standard genome sequencing and annotation.</title>
        <authorList>
            <consortium name="The Broad Institute Genomics Platform"/>
            <consortium name="The Broad Institute Genome Sequencing Center for Infectious Disease"/>
            <person name="Wu L."/>
            <person name="Ma J."/>
        </authorList>
    </citation>
    <scope>NUCLEOTIDE SEQUENCE [LARGE SCALE GENOMIC DNA]</scope>
    <source>
        <strain evidence="2 3">JCM 6242</strain>
    </source>
</reference>
<organism evidence="2 3">
    <name type="scientific">Streptosporangium fragile</name>
    <dbReference type="NCBI Taxonomy" id="46186"/>
    <lineage>
        <taxon>Bacteria</taxon>
        <taxon>Bacillati</taxon>
        <taxon>Actinomycetota</taxon>
        <taxon>Actinomycetes</taxon>
        <taxon>Streptosporangiales</taxon>
        <taxon>Streptosporangiaceae</taxon>
        <taxon>Streptosporangium</taxon>
    </lineage>
</organism>
<dbReference type="InterPro" id="IPR050712">
    <property type="entry name" value="NAD(P)H-dep_reductase"/>
</dbReference>
<dbReference type="EMBL" id="BAAAVI010000085">
    <property type="protein sequence ID" value="GAA2906166.1"/>
    <property type="molecule type" value="Genomic_DNA"/>
</dbReference>
<feature type="domain" description="NADPH-dependent FMN reductase-like" evidence="1">
    <location>
        <begin position="7"/>
        <end position="146"/>
    </location>
</feature>
<dbReference type="InterPro" id="IPR029039">
    <property type="entry name" value="Flavoprotein-like_sf"/>
</dbReference>